<feature type="domain" description="Fibronectin type-III" evidence="1">
    <location>
        <begin position="826"/>
        <end position="918"/>
    </location>
</feature>
<evidence type="ECO:0000313" key="3">
    <source>
        <dbReference type="Proteomes" id="UP000007110"/>
    </source>
</evidence>
<dbReference type="OMA" id="PAIMERT"/>
<dbReference type="OrthoDB" id="6130531at2759"/>
<dbReference type="GO" id="GO:0016020">
    <property type="term" value="C:membrane"/>
    <property type="evidence" value="ECO:0007669"/>
    <property type="project" value="UniProtKB-SubCell"/>
</dbReference>
<proteinExistence type="predicted"/>
<accession>A0A7M7P0P3</accession>
<dbReference type="Gene3D" id="2.60.40.10">
    <property type="entry name" value="Immunoglobulins"/>
    <property type="match status" value="11"/>
</dbReference>
<dbReference type="PROSITE" id="PS50853">
    <property type="entry name" value="FN3"/>
    <property type="match status" value="8"/>
</dbReference>
<feature type="domain" description="Fibronectin type-III" evidence="1">
    <location>
        <begin position="187"/>
        <end position="281"/>
    </location>
</feature>
<feature type="domain" description="Fibronectin type-III" evidence="1">
    <location>
        <begin position="642"/>
        <end position="738"/>
    </location>
</feature>
<keyword evidence="3" id="KW-1185">Reference proteome</keyword>
<dbReference type="EnsemblMetazoa" id="XM_030988465">
    <property type="protein sequence ID" value="XP_030844325"/>
    <property type="gene ID" value="LOC115925149"/>
</dbReference>
<evidence type="ECO:0000259" key="1">
    <source>
        <dbReference type="PROSITE" id="PS50853"/>
    </source>
</evidence>
<dbReference type="CDD" id="cd00063">
    <property type="entry name" value="FN3"/>
    <property type="match status" value="10"/>
</dbReference>
<dbReference type="GeneID" id="115925149"/>
<organism evidence="2 3">
    <name type="scientific">Strongylocentrotus purpuratus</name>
    <name type="common">Purple sea urchin</name>
    <dbReference type="NCBI Taxonomy" id="7668"/>
    <lineage>
        <taxon>Eukaryota</taxon>
        <taxon>Metazoa</taxon>
        <taxon>Echinodermata</taxon>
        <taxon>Eleutherozoa</taxon>
        <taxon>Echinozoa</taxon>
        <taxon>Echinoidea</taxon>
        <taxon>Euechinoidea</taxon>
        <taxon>Echinacea</taxon>
        <taxon>Camarodonta</taxon>
        <taxon>Echinidea</taxon>
        <taxon>Strongylocentrotidae</taxon>
        <taxon>Strongylocentrotus</taxon>
    </lineage>
</organism>
<feature type="domain" description="Fibronectin type-III" evidence="1">
    <location>
        <begin position="9"/>
        <end position="98"/>
    </location>
</feature>
<dbReference type="SMART" id="SM00060">
    <property type="entry name" value="FN3"/>
    <property type="match status" value="12"/>
</dbReference>
<dbReference type="Pfam" id="PF00041">
    <property type="entry name" value="fn3"/>
    <property type="match status" value="8"/>
</dbReference>
<evidence type="ECO:0000313" key="2">
    <source>
        <dbReference type="EnsemblMetazoa" id="XP_030844325"/>
    </source>
</evidence>
<dbReference type="RefSeq" id="XP_030844325.1">
    <property type="nucleotide sequence ID" value="XM_030988465.1"/>
</dbReference>
<dbReference type="AlphaFoldDB" id="A0A7M7P0P3"/>
<dbReference type="InterPro" id="IPR050713">
    <property type="entry name" value="RTP_Phos/Ushers"/>
</dbReference>
<name>A0A7M7P0P3_STRPU</name>
<sequence length="1101" mass="119834">MDVTTPPMQEGEISFNGITTTSINFSWGMVSADTNGPFDFYLLNLKNELSIDIHNVQVNTSETREHTFSGLMPGRLYRVELIVNSFRQRSAAMYTRPDKPTDIMLSDITTTSLTIDWKAPLTSHQGFRLCWAYGETNTLELGPAIMERTLSDLEAGAEYLISLTAVVGTGTDQITSEKFTTIVTLFPPAELHVNITSFNTTTLSIVWGTDITLLDVSSYMVSYWETANNGSVQDITVDDPSQTDYTIDGLVPGTRYCCMVDALGTVRAVTSIGATQYTIPRQPSSFVDTLVTADEISLSWLRPPSGNFDSYELSYTPENGAKVTLPDLAADENSLVLENLGTATEYIILLRTRAGLNTFSEPLELTVTTRSALLALQPIPDPTSDVSLDWDQEAGSIQRYILTYDPNNGDPISPIRTGIPGPVSISGLMPGSQYTFRLFSVLTTNVQFLSSSVSHVTTPQPPGNVAVTEETTSTITLSWSPPSQEQFFGYILEYEGTGFSTELGRTPATSFLPRHQESVTLKGLTPGISYSIKISSFVEYDDVTTRSNIVTSLGTTMSTSSLNIVAKFVNQTSFTIEWQPAVGASSYVTRVSEVTGVEISSVTNVNGDYERTEHRLVPGRNYQIEVSATGTGQSDTVEQRTLPSAVSDVDVVPEAVALTLSWDPVFGDVDGYYAFYQLKEDPYQISDLFYVSDPSNPMVRLTGLSPLSEYIITVTSFSGSGSDQEISSSTFEASTVNYSPAEIVIETVTSTSIALSWGASISPTASSYVIEVSDAGNVVHSTSRALSQSRFIIFTSLTPGTLYTIRITVTGSSEQDIETALTVPTAPRSLSTDSISQSIVTVSWSQGLGNVDEYDIYLRQAGESEMPAQIVPPSQLTQTFENLEPATDYSMRIISVVRAQDLEQRSIPAVTNFTTQPRIINVAETGRNLRLFWANDFGNDILKYQLIYIEDKEGATSNSEFVSPSDAPSVTLMNLMPGQTYTLILTAVRTSGNRAQIASTTYTLKPLRPTFTVNRRSPSAVSLLGNLLGGILKFFRIRVNRQGTGAGAGTPIGIDVLIPVEACPEIELTGLIPNTDYHVTLQAESSVASSDLEIITFTTRK</sequence>
<feature type="domain" description="Fibronectin type-III" evidence="1">
    <location>
        <begin position="461"/>
        <end position="559"/>
    </location>
</feature>
<dbReference type="InterPro" id="IPR013783">
    <property type="entry name" value="Ig-like_fold"/>
</dbReference>
<dbReference type="PANTHER" id="PTHR46957">
    <property type="entry name" value="CYTOKINE RECEPTOR"/>
    <property type="match status" value="1"/>
</dbReference>
<feature type="domain" description="Fibronectin type-III" evidence="1">
    <location>
        <begin position="282"/>
        <end position="372"/>
    </location>
</feature>
<reference evidence="2" key="2">
    <citation type="submission" date="2021-01" db="UniProtKB">
        <authorList>
            <consortium name="EnsemblMetazoa"/>
        </authorList>
    </citation>
    <scope>IDENTIFICATION</scope>
</reference>
<protein>
    <recommendedName>
        <fullName evidence="1">Fibronectin type-III domain-containing protein</fullName>
    </recommendedName>
</protein>
<dbReference type="InParanoid" id="A0A7M7P0P3"/>
<dbReference type="Proteomes" id="UP000007110">
    <property type="component" value="Unassembled WGS sequence"/>
</dbReference>
<dbReference type="SUPFAM" id="SSF49265">
    <property type="entry name" value="Fibronectin type III"/>
    <property type="match status" value="7"/>
</dbReference>
<dbReference type="PANTHER" id="PTHR46957:SF3">
    <property type="entry name" value="CYTOKINE RECEPTOR"/>
    <property type="match status" value="1"/>
</dbReference>
<reference evidence="3" key="1">
    <citation type="submission" date="2015-02" db="EMBL/GenBank/DDBJ databases">
        <title>Genome sequencing for Strongylocentrotus purpuratus.</title>
        <authorList>
            <person name="Murali S."/>
            <person name="Liu Y."/>
            <person name="Vee V."/>
            <person name="English A."/>
            <person name="Wang M."/>
            <person name="Skinner E."/>
            <person name="Han Y."/>
            <person name="Muzny D.M."/>
            <person name="Worley K.C."/>
            <person name="Gibbs R.A."/>
        </authorList>
    </citation>
    <scope>NUCLEOTIDE SEQUENCE</scope>
</reference>
<feature type="domain" description="Fibronectin type-III" evidence="1">
    <location>
        <begin position="739"/>
        <end position="825"/>
    </location>
</feature>
<feature type="domain" description="Fibronectin type-III" evidence="1">
    <location>
        <begin position="99"/>
        <end position="184"/>
    </location>
</feature>
<dbReference type="InterPro" id="IPR036116">
    <property type="entry name" value="FN3_sf"/>
</dbReference>
<dbReference type="InterPro" id="IPR003961">
    <property type="entry name" value="FN3_dom"/>
</dbReference>
<dbReference type="KEGG" id="spu:115925149"/>